<accession>A9RR42</accession>
<dbReference type="HOGENOM" id="CLU_2137714_0_0_1"/>
<dbReference type="EnsemblPlants" id="Pp3c5_23080V3.1">
    <property type="protein sequence ID" value="Pp3c5_23080V3.1"/>
    <property type="gene ID" value="Pp3c5_23080"/>
</dbReference>
<dbReference type="InParanoid" id="A9RR42"/>
<sequence length="113" mass="13028">MVTSASFDRGGRAPRMRICVRKRSTHSGYVTESAIFFPFSPILASVCRFSVEFSTMVMLNTMEPMELQCWWTYARAREINPGTYWQCNNTIEYELKASSFGVLGHELRWGIDL</sequence>
<dbReference type="PaxDb" id="3218-PP1S23_110V6.1"/>
<name>A9RR42_PHYPA</name>
<evidence type="ECO:0000313" key="2">
    <source>
        <dbReference type="EnsemblPlants" id="Pp3c5_23080V3.1"/>
    </source>
</evidence>
<dbReference type="EMBL" id="ABEU02000005">
    <property type="protein sequence ID" value="PNR54380.1"/>
    <property type="molecule type" value="Genomic_DNA"/>
</dbReference>
<evidence type="ECO:0000313" key="3">
    <source>
        <dbReference type="Proteomes" id="UP000006727"/>
    </source>
</evidence>
<dbReference type="AlphaFoldDB" id="A9RR42"/>
<reference evidence="2" key="3">
    <citation type="submission" date="2020-12" db="UniProtKB">
        <authorList>
            <consortium name="EnsemblPlants"/>
        </authorList>
    </citation>
    <scope>IDENTIFICATION</scope>
</reference>
<protein>
    <submittedName>
        <fullName evidence="1 2">Uncharacterized protein</fullName>
    </submittedName>
</protein>
<reference evidence="1 3" key="1">
    <citation type="journal article" date="2008" name="Science">
        <title>The Physcomitrella genome reveals evolutionary insights into the conquest of land by plants.</title>
        <authorList>
            <person name="Rensing S."/>
            <person name="Lang D."/>
            <person name="Zimmer A."/>
            <person name="Terry A."/>
            <person name="Salamov A."/>
            <person name="Shapiro H."/>
            <person name="Nishiyama T."/>
            <person name="Perroud P.-F."/>
            <person name="Lindquist E."/>
            <person name="Kamisugi Y."/>
            <person name="Tanahashi T."/>
            <person name="Sakakibara K."/>
            <person name="Fujita T."/>
            <person name="Oishi K."/>
            <person name="Shin-I T."/>
            <person name="Kuroki Y."/>
            <person name="Toyoda A."/>
            <person name="Suzuki Y."/>
            <person name="Hashimoto A."/>
            <person name="Yamaguchi K."/>
            <person name="Sugano A."/>
            <person name="Kohara Y."/>
            <person name="Fujiyama A."/>
            <person name="Anterola A."/>
            <person name="Aoki S."/>
            <person name="Ashton N."/>
            <person name="Barbazuk W.B."/>
            <person name="Barker E."/>
            <person name="Bennetzen J."/>
            <person name="Bezanilla M."/>
            <person name="Blankenship R."/>
            <person name="Cho S.H."/>
            <person name="Dutcher S."/>
            <person name="Estelle M."/>
            <person name="Fawcett J.A."/>
            <person name="Gundlach H."/>
            <person name="Hanada K."/>
            <person name="Heyl A."/>
            <person name="Hicks K.A."/>
            <person name="Hugh J."/>
            <person name="Lohr M."/>
            <person name="Mayer K."/>
            <person name="Melkozernov A."/>
            <person name="Murata T."/>
            <person name="Nelson D."/>
            <person name="Pils B."/>
            <person name="Prigge M."/>
            <person name="Reiss B."/>
            <person name="Renner T."/>
            <person name="Rombauts S."/>
            <person name="Rushton P."/>
            <person name="Sanderfoot A."/>
            <person name="Schween G."/>
            <person name="Shiu S.-H."/>
            <person name="Stueber K."/>
            <person name="Theodoulou F.L."/>
            <person name="Tu H."/>
            <person name="Van de Peer Y."/>
            <person name="Verrier P.J."/>
            <person name="Waters E."/>
            <person name="Wood A."/>
            <person name="Yang L."/>
            <person name="Cove D."/>
            <person name="Cuming A."/>
            <person name="Hasebe M."/>
            <person name="Lucas S."/>
            <person name="Mishler D.B."/>
            <person name="Reski R."/>
            <person name="Grigoriev I."/>
            <person name="Quatrano R.S."/>
            <person name="Boore J.L."/>
        </authorList>
    </citation>
    <scope>NUCLEOTIDE SEQUENCE [LARGE SCALE GENOMIC DNA]</scope>
    <source>
        <strain evidence="2 3">cv. Gransden 2004</strain>
    </source>
</reference>
<keyword evidence="3" id="KW-1185">Reference proteome</keyword>
<dbReference type="Gramene" id="Pp3c5_23080V3.1">
    <property type="protein sequence ID" value="Pp3c5_23080V3.1"/>
    <property type="gene ID" value="Pp3c5_23080"/>
</dbReference>
<evidence type="ECO:0000313" key="1">
    <source>
        <dbReference type="EMBL" id="PNR54380.1"/>
    </source>
</evidence>
<dbReference type="Proteomes" id="UP000006727">
    <property type="component" value="Chromosome 5"/>
</dbReference>
<organism evidence="1">
    <name type="scientific">Physcomitrium patens</name>
    <name type="common">Spreading-leaved earth moss</name>
    <name type="synonym">Physcomitrella patens</name>
    <dbReference type="NCBI Taxonomy" id="3218"/>
    <lineage>
        <taxon>Eukaryota</taxon>
        <taxon>Viridiplantae</taxon>
        <taxon>Streptophyta</taxon>
        <taxon>Embryophyta</taxon>
        <taxon>Bryophyta</taxon>
        <taxon>Bryophytina</taxon>
        <taxon>Bryopsida</taxon>
        <taxon>Funariidae</taxon>
        <taxon>Funariales</taxon>
        <taxon>Funariaceae</taxon>
        <taxon>Physcomitrium</taxon>
    </lineage>
</organism>
<proteinExistence type="predicted"/>
<reference evidence="1 3" key="2">
    <citation type="journal article" date="2018" name="Plant J.">
        <title>The Physcomitrella patens chromosome-scale assembly reveals moss genome structure and evolution.</title>
        <authorList>
            <person name="Lang D."/>
            <person name="Ullrich K.K."/>
            <person name="Murat F."/>
            <person name="Fuchs J."/>
            <person name="Jenkins J."/>
            <person name="Haas F.B."/>
            <person name="Piednoel M."/>
            <person name="Gundlach H."/>
            <person name="Van Bel M."/>
            <person name="Meyberg R."/>
            <person name="Vives C."/>
            <person name="Morata J."/>
            <person name="Symeonidi A."/>
            <person name="Hiss M."/>
            <person name="Muchero W."/>
            <person name="Kamisugi Y."/>
            <person name="Saleh O."/>
            <person name="Blanc G."/>
            <person name="Decker E.L."/>
            <person name="van Gessel N."/>
            <person name="Grimwood J."/>
            <person name="Hayes R.D."/>
            <person name="Graham S.W."/>
            <person name="Gunter L.E."/>
            <person name="McDaniel S.F."/>
            <person name="Hoernstein S.N.W."/>
            <person name="Larsson A."/>
            <person name="Li F.W."/>
            <person name="Perroud P.F."/>
            <person name="Phillips J."/>
            <person name="Ranjan P."/>
            <person name="Rokshar D.S."/>
            <person name="Rothfels C.J."/>
            <person name="Schneider L."/>
            <person name="Shu S."/>
            <person name="Stevenson D.W."/>
            <person name="Thummler F."/>
            <person name="Tillich M."/>
            <person name="Villarreal Aguilar J.C."/>
            <person name="Widiez T."/>
            <person name="Wong G.K."/>
            <person name="Wymore A."/>
            <person name="Zhang Y."/>
            <person name="Zimmer A.D."/>
            <person name="Quatrano R.S."/>
            <person name="Mayer K.F.X."/>
            <person name="Goodstein D."/>
            <person name="Casacuberta J.M."/>
            <person name="Vandepoele K."/>
            <person name="Reski R."/>
            <person name="Cuming A.C."/>
            <person name="Tuskan G.A."/>
            <person name="Maumus F."/>
            <person name="Salse J."/>
            <person name="Schmutz J."/>
            <person name="Rensing S.A."/>
        </authorList>
    </citation>
    <scope>NUCLEOTIDE SEQUENCE [LARGE SCALE GENOMIC DNA]</scope>
    <source>
        <strain evidence="2 3">cv. Gransden 2004</strain>
    </source>
</reference>
<gene>
    <name evidence="1" type="ORF">PHYPA_008057</name>
</gene>